<gene>
    <name evidence="1" type="ORF">D3273_16785</name>
</gene>
<protein>
    <submittedName>
        <fullName evidence="1">Uncharacterized protein</fullName>
    </submittedName>
</protein>
<dbReference type="Proteomes" id="UP000290759">
    <property type="component" value="Unassembled WGS sequence"/>
</dbReference>
<organism evidence="1 2">
    <name type="scientific">Lichenibacterium minor</name>
    <dbReference type="NCBI Taxonomy" id="2316528"/>
    <lineage>
        <taxon>Bacteria</taxon>
        <taxon>Pseudomonadati</taxon>
        <taxon>Pseudomonadota</taxon>
        <taxon>Alphaproteobacteria</taxon>
        <taxon>Hyphomicrobiales</taxon>
        <taxon>Lichenihabitantaceae</taxon>
        <taxon>Lichenibacterium</taxon>
    </lineage>
</organism>
<accession>A0A4Q2U2X3</accession>
<reference evidence="1 2" key="2">
    <citation type="submission" date="2019-02" db="EMBL/GenBank/DDBJ databases">
        <title>'Lichenibacterium ramalinii' gen. nov. sp. nov., 'Lichenibacterium minor' gen. nov. sp. nov.</title>
        <authorList>
            <person name="Pankratov T."/>
        </authorList>
    </citation>
    <scope>NUCLEOTIDE SEQUENCE [LARGE SCALE GENOMIC DNA]</scope>
    <source>
        <strain evidence="1 2">RmlP026</strain>
    </source>
</reference>
<dbReference type="OrthoDB" id="461984at2"/>
<dbReference type="RefSeq" id="WP_129228042.1">
    <property type="nucleotide sequence ID" value="NZ_QYBB01000020.1"/>
</dbReference>
<evidence type="ECO:0000313" key="2">
    <source>
        <dbReference type="Proteomes" id="UP000290759"/>
    </source>
</evidence>
<name>A0A4Q2U2X3_9HYPH</name>
<keyword evidence="2" id="KW-1185">Reference proteome</keyword>
<comment type="caution">
    <text evidence="1">The sequence shown here is derived from an EMBL/GenBank/DDBJ whole genome shotgun (WGS) entry which is preliminary data.</text>
</comment>
<reference evidence="1 2" key="1">
    <citation type="submission" date="2018-12" db="EMBL/GenBank/DDBJ databases">
        <authorList>
            <person name="Grouzdev D.S."/>
            <person name="Krutkina M.S."/>
        </authorList>
    </citation>
    <scope>NUCLEOTIDE SEQUENCE [LARGE SCALE GENOMIC DNA]</scope>
    <source>
        <strain evidence="1 2">RmlP026</strain>
    </source>
</reference>
<sequence>MSISLKSMAEPGRQAPIEADLRSRSSLDVVLVLKRASQVTRPVDLALKLKKFGLGLQDAHRALNHIVADEVVQLRLGNADRTTMIAELAELGVAAE</sequence>
<dbReference type="AlphaFoldDB" id="A0A4Q2U2X3"/>
<proteinExistence type="predicted"/>
<evidence type="ECO:0000313" key="1">
    <source>
        <dbReference type="EMBL" id="RYC30843.1"/>
    </source>
</evidence>
<dbReference type="EMBL" id="QYBB01000020">
    <property type="protein sequence ID" value="RYC30843.1"/>
    <property type="molecule type" value="Genomic_DNA"/>
</dbReference>